<dbReference type="PANTHER" id="PTHR33098:SF53">
    <property type="entry name" value="OS05G0540900 PROTEIN"/>
    <property type="match status" value="1"/>
</dbReference>
<feature type="compositionally biased region" description="Basic and acidic residues" evidence="1">
    <location>
        <begin position="98"/>
        <end position="117"/>
    </location>
</feature>
<feature type="region of interest" description="Disordered" evidence="1">
    <location>
        <begin position="179"/>
        <end position="207"/>
    </location>
</feature>
<proteinExistence type="predicted"/>
<dbReference type="PANTHER" id="PTHR33098">
    <property type="entry name" value="COTTON FIBER (DUF761)"/>
    <property type="match status" value="1"/>
</dbReference>
<dbReference type="Proteomes" id="UP000316621">
    <property type="component" value="Chromosome 2"/>
</dbReference>
<dbReference type="Gramene" id="RZC49782">
    <property type="protein sequence ID" value="RZC49782"/>
    <property type="gene ID" value="C5167_018212"/>
</dbReference>
<dbReference type="AlphaFoldDB" id="A0A4Y7IQ05"/>
<dbReference type="InterPro" id="IPR025520">
    <property type="entry name" value="DUF4408"/>
</dbReference>
<gene>
    <name evidence="4" type="ORF">C5167_018212</name>
</gene>
<evidence type="ECO:0000313" key="4">
    <source>
        <dbReference type="EMBL" id="RZC49782.1"/>
    </source>
</evidence>
<dbReference type="EMBL" id="CM010716">
    <property type="protein sequence ID" value="RZC49782.1"/>
    <property type="molecule type" value="Genomic_DNA"/>
</dbReference>
<dbReference type="Pfam" id="PF05553">
    <property type="entry name" value="DUF761"/>
    <property type="match status" value="1"/>
</dbReference>
<evidence type="ECO:0000256" key="1">
    <source>
        <dbReference type="SAM" id="MobiDB-lite"/>
    </source>
</evidence>
<feature type="compositionally biased region" description="Polar residues" evidence="1">
    <location>
        <begin position="84"/>
        <end position="93"/>
    </location>
</feature>
<accession>A0A4Y7IQ05</accession>
<keyword evidence="2" id="KW-0472">Membrane</keyword>
<evidence type="ECO:0000256" key="2">
    <source>
        <dbReference type="SAM" id="Phobius"/>
    </source>
</evidence>
<keyword evidence="2" id="KW-0812">Transmembrane</keyword>
<keyword evidence="2" id="KW-1133">Transmembrane helix</keyword>
<feature type="transmembrane region" description="Helical" evidence="2">
    <location>
        <begin position="17"/>
        <end position="36"/>
    </location>
</feature>
<dbReference type="Pfam" id="PF14364">
    <property type="entry name" value="DUF4408"/>
    <property type="match status" value="1"/>
</dbReference>
<feature type="domain" description="DUF4408" evidence="3">
    <location>
        <begin position="5"/>
        <end position="36"/>
    </location>
</feature>
<evidence type="ECO:0000313" key="5">
    <source>
        <dbReference type="Proteomes" id="UP000316621"/>
    </source>
</evidence>
<name>A0A4Y7IQ05_PAPSO</name>
<reference evidence="4 5" key="1">
    <citation type="journal article" date="2018" name="Science">
        <title>The opium poppy genome and morphinan production.</title>
        <authorList>
            <person name="Guo L."/>
            <person name="Winzer T."/>
            <person name="Yang X."/>
            <person name="Li Y."/>
            <person name="Ning Z."/>
            <person name="He Z."/>
            <person name="Teodor R."/>
            <person name="Lu Y."/>
            <person name="Bowser T.A."/>
            <person name="Graham I.A."/>
            <person name="Ye K."/>
        </authorList>
    </citation>
    <scope>NUCLEOTIDE SEQUENCE [LARGE SCALE GENOMIC DNA]</scope>
    <source>
        <strain evidence="5">cv. HN1</strain>
        <tissue evidence="4">Leaves</tissue>
    </source>
</reference>
<dbReference type="OrthoDB" id="1931904at2759"/>
<feature type="region of interest" description="Disordered" evidence="1">
    <location>
        <begin position="84"/>
        <end position="124"/>
    </location>
</feature>
<sequence length="243" mass="27804">MLEESVWATMNSWCTPTVLFLLMNVMIGVVAVASGFGTPAKPQQQQAEDEKRLHPQLVRSPSRLERLKSMNFYRFRSEDYNPFNSITTTIKPDSTTETTHHVTEHNSSDDHQTHEDDQSSEANDVVPERDLDEIYHNHVHVQRTTSDTKPASGVIPMKLPKKMKKSASVKSAFSHFEEEDIVQTPKRPSTVKDGKTKSNDLQSFGDDEEVDAKADDFINRFKQQLKLQRLDSILRYKETIKRG</sequence>
<dbReference type="OMA" id="LYSWFTP"/>
<protein>
    <recommendedName>
        <fullName evidence="3">DUF4408 domain-containing protein</fullName>
    </recommendedName>
</protein>
<dbReference type="InterPro" id="IPR008480">
    <property type="entry name" value="DUF761_pln"/>
</dbReference>
<evidence type="ECO:0000259" key="3">
    <source>
        <dbReference type="Pfam" id="PF14364"/>
    </source>
</evidence>
<organism evidence="4 5">
    <name type="scientific">Papaver somniferum</name>
    <name type="common">Opium poppy</name>
    <dbReference type="NCBI Taxonomy" id="3469"/>
    <lineage>
        <taxon>Eukaryota</taxon>
        <taxon>Viridiplantae</taxon>
        <taxon>Streptophyta</taxon>
        <taxon>Embryophyta</taxon>
        <taxon>Tracheophyta</taxon>
        <taxon>Spermatophyta</taxon>
        <taxon>Magnoliopsida</taxon>
        <taxon>Ranunculales</taxon>
        <taxon>Papaveraceae</taxon>
        <taxon>Papaveroideae</taxon>
        <taxon>Papaver</taxon>
    </lineage>
</organism>
<keyword evidence="5" id="KW-1185">Reference proteome</keyword>